<sequence length="167" mass="17101">MELPMTLLYVLAAILVVIGLAGVVLPALPGLPLVFLGMLLAAWAGGFAKIGVGTLVALGVLTLLSMAVDFWAAAMGAKRVGASRLALAGAVLGTFAGLFLGPVGLFVGPFVGALAGELLHGRRLDQPGIGQATKVGFGTWMGIVFGIALKLMLALAMLGLFAWSWWN</sequence>
<reference evidence="2 3" key="1">
    <citation type="submission" date="2022-03" db="EMBL/GenBank/DDBJ databases">
        <title>Luteimonas soily sp. nov., a novel bacterium isolated from the soil.</title>
        <authorList>
            <person name="Zhang X."/>
        </authorList>
    </citation>
    <scope>NUCLEOTIDE SEQUENCE [LARGE SCALE GENOMIC DNA]</scope>
    <source>
        <strain evidence="2 3">50</strain>
    </source>
</reference>
<organism evidence="2 3">
    <name type="scientific">Cognatiluteimonas sedimenti</name>
    <dbReference type="NCBI Taxonomy" id="2927791"/>
    <lineage>
        <taxon>Bacteria</taxon>
        <taxon>Pseudomonadati</taxon>
        <taxon>Pseudomonadota</taxon>
        <taxon>Gammaproteobacteria</taxon>
        <taxon>Lysobacterales</taxon>
        <taxon>Lysobacteraceae</taxon>
        <taxon>Cognatiluteimonas</taxon>
    </lineage>
</organism>
<protein>
    <submittedName>
        <fullName evidence="2">DUF456 domain-containing protein</fullName>
    </submittedName>
</protein>
<dbReference type="Proteomes" id="UP001165423">
    <property type="component" value="Unassembled WGS sequence"/>
</dbReference>
<dbReference type="PANTHER" id="PTHR39165">
    <property type="entry name" value="IG HYPOTHETICAL 17883"/>
    <property type="match status" value="1"/>
</dbReference>
<dbReference type="Pfam" id="PF04306">
    <property type="entry name" value="DUF456"/>
    <property type="match status" value="1"/>
</dbReference>
<feature type="transmembrane region" description="Helical" evidence="1">
    <location>
        <begin position="7"/>
        <end position="25"/>
    </location>
</feature>
<dbReference type="PANTHER" id="PTHR39165:SF1">
    <property type="entry name" value="DUF456 DOMAIN-CONTAINING PROTEIN"/>
    <property type="match status" value="1"/>
</dbReference>
<feature type="transmembrane region" description="Helical" evidence="1">
    <location>
        <begin position="140"/>
        <end position="166"/>
    </location>
</feature>
<comment type="caution">
    <text evidence="2">The sequence shown here is derived from an EMBL/GenBank/DDBJ whole genome shotgun (WGS) entry which is preliminary data.</text>
</comment>
<gene>
    <name evidence="2" type="ORF">MQC88_01420</name>
</gene>
<name>A0ABT0A0Y2_9GAMM</name>
<keyword evidence="1" id="KW-0472">Membrane</keyword>
<accession>A0ABT0A0Y2</accession>
<keyword evidence="3" id="KW-1185">Reference proteome</keyword>
<keyword evidence="1" id="KW-0812">Transmembrane</keyword>
<evidence type="ECO:0000256" key="1">
    <source>
        <dbReference type="SAM" id="Phobius"/>
    </source>
</evidence>
<evidence type="ECO:0000313" key="2">
    <source>
        <dbReference type="EMBL" id="MCJ0824632.1"/>
    </source>
</evidence>
<feature type="transmembrane region" description="Helical" evidence="1">
    <location>
        <begin position="86"/>
        <end position="119"/>
    </location>
</feature>
<dbReference type="EMBL" id="JALGCL010000001">
    <property type="protein sequence ID" value="MCJ0824632.1"/>
    <property type="molecule type" value="Genomic_DNA"/>
</dbReference>
<keyword evidence="1" id="KW-1133">Transmembrane helix</keyword>
<evidence type="ECO:0000313" key="3">
    <source>
        <dbReference type="Proteomes" id="UP001165423"/>
    </source>
</evidence>
<dbReference type="InterPro" id="IPR007403">
    <property type="entry name" value="DUF456"/>
</dbReference>
<proteinExistence type="predicted"/>